<feature type="transmembrane region" description="Helical" evidence="1">
    <location>
        <begin position="59"/>
        <end position="85"/>
    </location>
</feature>
<dbReference type="Proteomes" id="UP000326565">
    <property type="component" value="Unassembled WGS sequence"/>
</dbReference>
<reference evidence="3 4" key="1">
    <citation type="submission" date="2019-04" db="EMBL/GenBank/DDBJ databases">
        <title>Friends and foes A comparative genomics study of 23 Aspergillus species from section Flavi.</title>
        <authorList>
            <consortium name="DOE Joint Genome Institute"/>
            <person name="Kjaerbolling I."/>
            <person name="Vesth T."/>
            <person name="Frisvad J.C."/>
            <person name="Nybo J.L."/>
            <person name="Theobald S."/>
            <person name="Kildgaard S."/>
            <person name="Isbrandt T."/>
            <person name="Kuo A."/>
            <person name="Sato A."/>
            <person name="Lyhne E.K."/>
            <person name="Kogle M.E."/>
            <person name="Wiebenga A."/>
            <person name="Kun R.S."/>
            <person name="Lubbers R.J."/>
            <person name="Makela M.R."/>
            <person name="Barry K."/>
            <person name="Chovatia M."/>
            <person name="Clum A."/>
            <person name="Daum C."/>
            <person name="Haridas S."/>
            <person name="He G."/>
            <person name="LaButti K."/>
            <person name="Lipzen A."/>
            <person name="Mondo S."/>
            <person name="Riley R."/>
            <person name="Salamov A."/>
            <person name="Simmons B.A."/>
            <person name="Magnuson J.K."/>
            <person name="Henrissat B."/>
            <person name="Mortensen U.H."/>
            <person name="Larsen T.O."/>
            <person name="Devries R.P."/>
            <person name="Grigoriev I.V."/>
            <person name="Machida M."/>
            <person name="Baker S.E."/>
            <person name="Andersen M.R."/>
        </authorList>
    </citation>
    <scope>NUCLEOTIDE SEQUENCE [LARGE SCALE GENOMIC DNA]</scope>
    <source>
        <strain evidence="3 4">CBS 151.66</strain>
    </source>
</reference>
<dbReference type="PANTHER" id="PTHR37013">
    <property type="entry name" value="INTEGRAL MEMBRANE PROTEIN (AFU_ORTHOLOGUE AFUA_1G05950)-RELATED"/>
    <property type="match status" value="1"/>
</dbReference>
<gene>
    <name evidence="3" type="ORF">BDV29DRAFT_195503</name>
</gene>
<protein>
    <recommendedName>
        <fullName evidence="2">DUF7703 domain-containing protein</fullName>
    </recommendedName>
</protein>
<dbReference type="InterPro" id="IPR056120">
    <property type="entry name" value="DUF7703"/>
</dbReference>
<evidence type="ECO:0000256" key="1">
    <source>
        <dbReference type="SAM" id="Phobius"/>
    </source>
</evidence>
<dbReference type="OrthoDB" id="405906at2759"/>
<keyword evidence="4" id="KW-1185">Reference proteome</keyword>
<dbReference type="Pfam" id="PF24802">
    <property type="entry name" value="DUF7703"/>
    <property type="match status" value="1"/>
</dbReference>
<accession>A0A5N5WLF4</accession>
<name>A0A5N5WLF4_9EURO</name>
<dbReference type="EMBL" id="ML732381">
    <property type="protein sequence ID" value="KAB8068635.1"/>
    <property type="molecule type" value="Genomic_DNA"/>
</dbReference>
<keyword evidence="1" id="KW-1133">Transmembrane helix</keyword>
<evidence type="ECO:0000259" key="2">
    <source>
        <dbReference type="Pfam" id="PF24802"/>
    </source>
</evidence>
<dbReference type="AlphaFoldDB" id="A0A5N5WLF4"/>
<proteinExistence type="predicted"/>
<feature type="transmembrane region" description="Helical" evidence="1">
    <location>
        <begin position="165"/>
        <end position="185"/>
    </location>
</feature>
<sequence>MRERWGPQWQRRRIVGAYQGNSFAIKGCTIELIAIVLLLVTAGLGIIPDAIGLFPKYFALAPLALAITLTPFGWCIILTGQSLVLYSRLNVMVQSKILLRSIIYLSITDTIIFSVPQIIVTFGSALTCNRRLPRFFNTWGKNTIDLFIVATLRLLRLYPIRSINVITIMMNISLLVLVYLNYFLIQSFPKTVLHATRLK</sequence>
<keyword evidence="1" id="KW-0812">Transmembrane</keyword>
<feature type="domain" description="DUF7703" evidence="2">
    <location>
        <begin position="49"/>
        <end position="123"/>
    </location>
</feature>
<keyword evidence="1" id="KW-0472">Membrane</keyword>
<feature type="transmembrane region" description="Helical" evidence="1">
    <location>
        <begin position="97"/>
        <end position="119"/>
    </location>
</feature>
<dbReference type="PANTHER" id="PTHR37013:SF3">
    <property type="entry name" value="INTEGRAL MEMBRANE PROTEIN (AFU_ORTHOLOGUE AFUA_1G05950)"/>
    <property type="match status" value="1"/>
</dbReference>
<organism evidence="3 4">
    <name type="scientific">Aspergillus leporis</name>
    <dbReference type="NCBI Taxonomy" id="41062"/>
    <lineage>
        <taxon>Eukaryota</taxon>
        <taxon>Fungi</taxon>
        <taxon>Dikarya</taxon>
        <taxon>Ascomycota</taxon>
        <taxon>Pezizomycotina</taxon>
        <taxon>Eurotiomycetes</taxon>
        <taxon>Eurotiomycetidae</taxon>
        <taxon>Eurotiales</taxon>
        <taxon>Aspergillaceae</taxon>
        <taxon>Aspergillus</taxon>
        <taxon>Aspergillus subgen. Circumdati</taxon>
    </lineage>
</organism>
<evidence type="ECO:0000313" key="3">
    <source>
        <dbReference type="EMBL" id="KAB8068635.1"/>
    </source>
</evidence>
<feature type="transmembrane region" description="Helical" evidence="1">
    <location>
        <begin position="21"/>
        <end position="47"/>
    </location>
</feature>
<evidence type="ECO:0000313" key="4">
    <source>
        <dbReference type="Proteomes" id="UP000326565"/>
    </source>
</evidence>